<gene>
    <name evidence="2" type="ORF">Tco_1006517</name>
</gene>
<sequence>MAKSSSHNPSSPEITPKEELVTLDKPESPNPFLVADQIEFSFDEIAITTNNEEAFTGASTQYKEYMCEFWYTAKTLDDSKIWVSTPIGGIRRDIDYAKLIWEDIIHKLNKKTREKVVPYPRPYREGFGAFPWWIPILVTISKTILCHLKLFEGSKVQLGEDPIRAQRGGLRAREEEMDFKSFMVQGADGEFNFLPEGGLDENRSSTKSNVAGKRKAVVGSHGEDPHQKARKVSAQASKVTDDTSTRLDVDSDPDIHDKPDPSTVCRVKDATDCYWVVAHVTPPSWKQYLRDISIEHLCDIHDKAYMRQAVLDNVLNGRTR</sequence>
<evidence type="ECO:0000256" key="1">
    <source>
        <dbReference type="SAM" id="MobiDB-lite"/>
    </source>
</evidence>
<feature type="region of interest" description="Disordered" evidence="1">
    <location>
        <begin position="1"/>
        <end position="24"/>
    </location>
</feature>
<protein>
    <submittedName>
        <fullName evidence="2">Uncharacterized protein</fullName>
    </submittedName>
</protein>
<dbReference type="Proteomes" id="UP001151760">
    <property type="component" value="Unassembled WGS sequence"/>
</dbReference>
<feature type="region of interest" description="Disordered" evidence="1">
    <location>
        <begin position="195"/>
        <end position="260"/>
    </location>
</feature>
<organism evidence="2 3">
    <name type="scientific">Tanacetum coccineum</name>
    <dbReference type="NCBI Taxonomy" id="301880"/>
    <lineage>
        <taxon>Eukaryota</taxon>
        <taxon>Viridiplantae</taxon>
        <taxon>Streptophyta</taxon>
        <taxon>Embryophyta</taxon>
        <taxon>Tracheophyta</taxon>
        <taxon>Spermatophyta</taxon>
        <taxon>Magnoliopsida</taxon>
        <taxon>eudicotyledons</taxon>
        <taxon>Gunneridae</taxon>
        <taxon>Pentapetalae</taxon>
        <taxon>asterids</taxon>
        <taxon>campanulids</taxon>
        <taxon>Asterales</taxon>
        <taxon>Asteraceae</taxon>
        <taxon>Asteroideae</taxon>
        <taxon>Anthemideae</taxon>
        <taxon>Anthemidinae</taxon>
        <taxon>Tanacetum</taxon>
    </lineage>
</organism>
<keyword evidence="3" id="KW-1185">Reference proteome</keyword>
<dbReference type="EMBL" id="BQNB010017422">
    <property type="protein sequence ID" value="GJT62984.1"/>
    <property type="molecule type" value="Genomic_DNA"/>
</dbReference>
<evidence type="ECO:0000313" key="2">
    <source>
        <dbReference type="EMBL" id="GJT62984.1"/>
    </source>
</evidence>
<proteinExistence type="predicted"/>
<reference evidence="2" key="1">
    <citation type="journal article" date="2022" name="Int. J. Mol. Sci.">
        <title>Draft Genome of Tanacetum Coccineum: Genomic Comparison of Closely Related Tanacetum-Family Plants.</title>
        <authorList>
            <person name="Yamashiro T."/>
            <person name="Shiraishi A."/>
            <person name="Nakayama K."/>
            <person name="Satake H."/>
        </authorList>
    </citation>
    <scope>NUCLEOTIDE SEQUENCE</scope>
</reference>
<accession>A0ABQ5FIH7</accession>
<reference evidence="2" key="2">
    <citation type="submission" date="2022-01" db="EMBL/GenBank/DDBJ databases">
        <authorList>
            <person name="Yamashiro T."/>
            <person name="Shiraishi A."/>
            <person name="Satake H."/>
            <person name="Nakayama K."/>
        </authorList>
    </citation>
    <scope>NUCLEOTIDE SEQUENCE</scope>
</reference>
<name>A0ABQ5FIH7_9ASTR</name>
<feature type="compositionally biased region" description="Basic and acidic residues" evidence="1">
    <location>
        <begin position="239"/>
        <end position="260"/>
    </location>
</feature>
<evidence type="ECO:0000313" key="3">
    <source>
        <dbReference type="Proteomes" id="UP001151760"/>
    </source>
</evidence>
<feature type="compositionally biased region" description="Basic and acidic residues" evidence="1">
    <location>
        <begin position="15"/>
        <end position="24"/>
    </location>
</feature>
<comment type="caution">
    <text evidence="2">The sequence shown here is derived from an EMBL/GenBank/DDBJ whole genome shotgun (WGS) entry which is preliminary data.</text>
</comment>
<feature type="compositionally biased region" description="Polar residues" evidence="1">
    <location>
        <begin position="1"/>
        <end position="13"/>
    </location>
</feature>